<dbReference type="InterPro" id="IPR027417">
    <property type="entry name" value="P-loop_NTPase"/>
</dbReference>
<proteinExistence type="predicted"/>
<dbReference type="GO" id="GO:0005524">
    <property type="term" value="F:ATP binding"/>
    <property type="evidence" value="ECO:0007669"/>
    <property type="project" value="UniProtKB-KW"/>
</dbReference>
<evidence type="ECO:0000313" key="6">
    <source>
        <dbReference type="Proteomes" id="UP001595814"/>
    </source>
</evidence>
<dbReference type="SMART" id="SM00382">
    <property type="entry name" value="AAA"/>
    <property type="match status" value="1"/>
</dbReference>
<dbReference type="Pfam" id="PF00005">
    <property type="entry name" value="ABC_tran"/>
    <property type="match status" value="1"/>
</dbReference>
<gene>
    <name evidence="5" type="ORF">ACFOUT_07130</name>
</gene>
<dbReference type="PROSITE" id="PS00211">
    <property type="entry name" value="ABC_TRANSPORTER_1"/>
    <property type="match status" value="1"/>
</dbReference>
<keyword evidence="1" id="KW-0813">Transport</keyword>
<reference evidence="6" key="1">
    <citation type="journal article" date="2019" name="Int. J. Syst. Evol. Microbiol.">
        <title>The Global Catalogue of Microorganisms (GCM) 10K type strain sequencing project: providing services to taxonomists for standard genome sequencing and annotation.</title>
        <authorList>
            <consortium name="The Broad Institute Genomics Platform"/>
            <consortium name="The Broad Institute Genome Sequencing Center for Infectious Disease"/>
            <person name="Wu L."/>
            <person name="Ma J."/>
        </authorList>
    </citation>
    <scope>NUCLEOTIDE SEQUENCE [LARGE SCALE GENOMIC DNA]</scope>
    <source>
        <strain evidence="6">CECT 7477</strain>
    </source>
</reference>
<dbReference type="InterPro" id="IPR017871">
    <property type="entry name" value="ABC_transporter-like_CS"/>
</dbReference>
<keyword evidence="2" id="KW-0547">Nucleotide-binding</keyword>
<dbReference type="EMBL" id="JBHSAW010000004">
    <property type="protein sequence ID" value="MFC4095642.1"/>
    <property type="molecule type" value="Genomic_DNA"/>
</dbReference>
<dbReference type="PROSITE" id="PS50893">
    <property type="entry name" value="ABC_TRANSPORTER_2"/>
    <property type="match status" value="1"/>
</dbReference>
<dbReference type="PANTHER" id="PTHR42781">
    <property type="entry name" value="SPERMIDINE/PUTRESCINE IMPORT ATP-BINDING PROTEIN POTA"/>
    <property type="match status" value="1"/>
</dbReference>
<dbReference type="Gene3D" id="3.40.50.300">
    <property type="entry name" value="P-loop containing nucleotide triphosphate hydrolases"/>
    <property type="match status" value="1"/>
</dbReference>
<organism evidence="5 6">
    <name type="scientific">Euzebyella saccharophila</name>
    <dbReference type="NCBI Taxonomy" id="679664"/>
    <lineage>
        <taxon>Bacteria</taxon>
        <taxon>Pseudomonadati</taxon>
        <taxon>Bacteroidota</taxon>
        <taxon>Flavobacteriia</taxon>
        <taxon>Flavobacteriales</taxon>
        <taxon>Flavobacteriaceae</taxon>
        <taxon>Euzebyella</taxon>
    </lineage>
</organism>
<evidence type="ECO:0000256" key="1">
    <source>
        <dbReference type="ARBA" id="ARBA00022448"/>
    </source>
</evidence>
<evidence type="ECO:0000259" key="4">
    <source>
        <dbReference type="PROSITE" id="PS50893"/>
    </source>
</evidence>
<keyword evidence="6" id="KW-1185">Reference proteome</keyword>
<dbReference type="Proteomes" id="UP001595814">
    <property type="component" value="Unassembled WGS sequence"/>
</dbReference>
<evidence type="ECO:0000256" key="3">
    <source>
        <dbReference type="ARBA" id="ARBA00022840"/>
    </source>
</evidence>
<feature type="domain" description="ABC transporter" evidence="4">
    <location>
        <begin position="2"/>
        <end position="235"/>
    </location>
</feature>
<sequence>MLQVDHVSFSYPDGESVLENINLRIAKGEHISVIGESGCGKSTLLKILYGLLDIEVGEVYWDDTQILGPAYNLVPGQSFMKYLAQDLELMPFTTVRENIGEFLSVFEPEQMEERIQELMELVEMTQFADTKVRYLSGGQQQRVALARALAQEPKVMLLDEPFSHIDNFRKNSLRRNVFGYLKRQKITVITATHDPMDMLPFADRVVVLKDRFIIAKDTPKNLYERPQDLYIASLFGEANRIPINILKSYADTKRRIIVYAHEFKVSGKSGLEVVVKGSYYMGSYYMIGGIYEGHDIFFHHHQPLEVGKAIFLNISIETINQRMVAPTNV</sequence>
<evidence type="ECO:0000256" key="2">
    <source>
        <dbReference type="ARBA" id="ARBA00022741"/>
    </source>
</evidence>
<name>A0ABV8JLC8_9FLAO</name>
<dbReference type="PANTHER" id="PTHR42781:SF4">
    <property type="entry name" value="SPERMIDINE_PUTRESCINE IMPORT ATP-BINDING PROTEIN POTA"/>
    <property type="match status" value="1"/>
</dbReference>
<comment type="caution">
    <text evidence="5">The sequence shown here is derived from an EMBL/GenBank/DDBJ whole genome shotgun (WGS) entry which is preliminary data.</text>
</comment>
<evidence type="ECO:0000313" key="5">
    <source>
        <dbReference type="EMBL" id="MFC4095642.1"/>
    </source>
</evidence>
<dbReference type="InterPro" id="IPR050093">
    <property type="entry name" value="ABC_SmlMolc_Importer"/>
</dbReference>
<dbReference type="InterPro" id="IPR003439">
    <property type="entry name" value="ABC_transporter-like_ATP-bd"/>
</dbReference>
<keyword evidence="3 5" id="KW-0067">ATP-binding</keyword>
<dbReference type="SUPFAM" id="SSF52540">
    <property type="entry name" value="P-loop containing nucleoside triphosphate hydrolases"/>
    <property type="match status" value="1"/>
</dbReference>
<dbReference type="RefSeq" id="WP_192460695.1">
    <property type="nucleotide sequence ID" value="NZ_JACYFJ010000001.1"/>
</dbReference>
<accession>A0ABV8JLC8</accession>
<dbReference type="InterPro" id="IPR003593">
    <property type="entry name" value="AAA+_ATPase"/>
</dbReference>
<protein>
    <submittedName>
        <fullName evidence="5">ABC transporter ATP-binding protein</fullName>
    </submittedName>
</protein>